<accession>A0ABD2PCY3</accession>
<keyword evidence="2" id="KW-1185">Reference proteome</keyword>
<sequence length="215" mass="25404">MKKGTASEILKDLYINIWLKVAKSQRSRAGVSILMRKDLQNLLSDYKCFSERIIQVNMNLYGLSSVIIGIFPPTDDADQQTKDEFHQKLTAKLESFKQKDLPQQTQTLNEKNKTETNRYNVRHSQNDDIRDMYQKRLILELENLNEDQDVEEEYENVKKAIDTAADEGIEGEPSKKIRKEHIWLNDKMKFLIQEESDAYIRWLTNRTLQNREIYN</sequence>
<evidence type="ECO:0000313" key="1">
    <source>
        <dbReference type="EMBL" id="KAL3288671.1"/>
    </source>
</evidence>
<comment type="caution">
    <text evidence="1">The sequence shown here is derived from an EMBL/GenBank/DDBJ whole genome shotgun (WGS) entry which is preliminary data.</text>
</comment>
<evidence type="ECO:0000313" key="2">
    <source>
        <dbReference type="Proteomes" id="UP001516400"/>
    </source>
</evidence>
<reference evidence="1 2" key="1">
    <citation type="journal article" date="2021" name="BMC Biol.">
        <title>Horizontally acquired antibacterial genes associated with adaptive radiation of ladybird beetles.</title>
        <authorList>
            <person name="Li H.S."/>
            <person name="Tang X.F."/>
            <person name="Huang Y.H."/>
            <person name="Xu Z.Y."/>
            <person name="Chen M.L."/>
            <person name="Du X.Y."/>
            <person name="Qiu B.Y."/>
            <person name="Chen P.T."/>
            <person name="Zhang W."/>
            <person name="Slipinski A."/>
            <person name="Escalona H.E."/>
            <person name="Waterhouse R.M."/>
            <person name="Zwick A."/>
            <person name="Pang H."/>
        </authorList>
    </citation>
    <scope>NUCLEOTIDE SEQUENCE [LARGE SCALE GENOMIC DNA]</scope>
    <source>
        <strain evidence="1">SYSU2018</strain>
    </source>
</reference>
<gene>
    <name evidence="1" type="ORF">HHI36_003104</name>
</gene>
<dbReference type="Proteomes" id="UP001516400">
    <property type="component" value="Unassembled WGS sequence"/>
</dbReference>
<proteinExistence type="predicted"/>
<dbReference type="AlphaFoldDB" id="A0ABD2PCY3"/>
<name>A0ABD2PCY3_9CUCU</name>
<organism evidence="1 2">
    <name type="scientific">Cryptolaemus montrouzieri</name>
    <dbReference type="NCBI Taxonomy" id="559131"/>
    <lineage>
        <taxon>Eukaryota</taxon>
        <taxon>Metazoa</taxon>
        <taxon>Ecdysozoa</taxon>
        <taxon>Arthropoda</taxon>
        <taxon>Hexapoda</taxon>
        <taxon>Insecta</taxon>
        <taxon>Pterygota</taxon>
        <taxon>Neoptera</taxon>
        <taxon>Endopterygota</taxon>
        <taxon>Coleoptera</taxon>
        <taxon>Polyphaga</taxon>
        <taxon>Cucujiformia</taxon>
        <taxon>Coccinelloidea</taxon>
        <taxon>Coccinellidae</taxon>
        <taxon>Scymninae</taxon>
        <taxon>Scymnini</taxon>
        <taxon>Cryptolaemus</taxon>
    </lineage>
</organism>
<protein>
    <submittedName>
        <fullName evidence="1">Uncharacterized protein</fullName>
    </submittedName>
</protein>
<dbReference type="EMBL" id="JABFTP020000185">
    <property type="protein sequence ID" value="KAL3288671.1"/>
    <property type="molecule type" value="Genomic_DNA"/>
</dbReference>